<gene>
    <name evidence="3" type="ORF">GCM10022271_16140</name>
</gene>
<comment type="caution">
    <text evidence="3">The sequence shown here is derived from an EMBL/GenBank/DDBJ whole genome shotgun (WGS) entry which is preliminary data.</text>
</comment>
<organism evidence="3 4">
    <name type="scientific">Corallibacter vietnamensis</name>
    <dbReference type="NCBI Taxonomy" id="904130"/>
    <lineage>
        <taxon>Bacteria</taxon>
        <taxon>Pseudomonadati</taxon>
        <taxon>Bacteroidota</taxon>
        <taxon>Flavobacteriia</taxon>
        <taxon>Flavobacteriales</taxon>
        <taxon>Flavobacteriaceae</taxon>
        <taxon>Corallibacter</taxon>
    </lineage>
</organism>
<dbReference type="InterPro" id="IPR002123">
    <property type="entry name" value="Plipid/glycerol_acylTrfase"/>
</dbReference>
<sequence>MLHKLWLHTIRCYLQLGLFFYYKRIRVVNKENVPKKGAVLLLSNHQNALIDALLIATKSGRFSYFLTRASVFSGSFTDKFLKSLQMLPVYRVRDGWKTISNNNLVFSKCAKLLYESKAVALFPEGNHSLQRTVRNLSKGFTRIVFKTLKLYPDTNLQIVPIGLNFQNAVAFGDSVSIYFGKPIDAKNYLLDDENAAIGVLKRDVQQQLSTLTTHIPSDGYDAVLNELTLNKVNFLHPENVNACISSNFKNCELQQTPRFVAIKKVFKFLMIITLFGPYLIWKFKVYPKIKEPEFVATFRFAIVITLVPIWLLLLGFTLAVTCGLYIAVLFVAVSLCLALLAVKL</sequence>
<feature type="transmembrane region" description="Helical" evidence="1">
    <location>
        <begin position="265"/>
        <end position="283"/>
    </location>
</feature>
<dbReference type="Pfam" id="PF01553">
    <property type="entry name" value="Acyltransferase"/>
    <property type="match status" value="1"/>
</dbReference>
<feature type="domain" description="Phospholipid/glycerol acyltransferase" evidence="2">
    <location>
        <begin position="39"/>
        <end position="166"/>
    </location>
</feature>
<keyword evidence="1" id="KW-0812">Transmembrane</keyword>
<protein>
    <recommendedName>
        <fullName evidence="2">Phospholipid/glycerol acyltransferase domain-containing protein</fullName>
    </recommendedName>
</protein>
<dbReference type="PANTHER" id="PTHR31605">
    <property type="entry name" value="GLYCEROL-3-PHOSPHATE O-ACYLTRANSFERASE 1"/>
    <property type="match status" value="1"/>
</dbReference>
<evidence type="ECO:0000256" key="1">
    <source>
        <dbReference type="SAM" id="Phobius"/>
    </source>
</evidence>
<feature type="transmembrane region" description="Helical" evidence="1">
    <location>
        <begin position="295"/>
        <end position="318"/>
    </location>
</feature>
<keyword evidence="1" id="KW-0472">Membrane</keyword>
<keyword evidence="1" id="KW-1133">Transmembrane helix</keyword>
<dbReference type="InterPro" id="IPR052744">
    <property type="entry name" value="GPAT/DAPAT"/>
</dbReference>
<dbReference type="SUPFAM" id="SSF69593">
    <property type="entry name" value="Glycerol-3-phosphate (1)-acyltransferase"/>
    <property type="match status" value="1"/>
</dbReference>
<dbReference type="EMBL" id="BAABBI010000001">
    <property type="protein sequence ID" value="GAA3784503.1"/>
    <property type="molecule type" value="Genomic_DNA"/>
</dbReference>
<keyword evidence="4" id="KW-1185">Reference proteome</keyword>
<evidence type="ECO:0000313" key="3">
    <source>
        <dbReference type="EMBL" id="GAA3784503.1"/>
    </source>
</evidence>
<evidence type="ECO:0000259" key="2">
    <source>
        <dbReference type="SMART" id="SM00563"/>
    </source>
</evidence>
<dbReference type="SMART" id="SM00563">
    <property type="entry name" value="PlsC"/>
    <property type="match status" value="1"/>
</dbReference>
<reference evidence="4" key="1">
    <citation type="journal article" date="2019" name="Int. J. Syst. Evol. Microbiol.">
        <title>The Global Catalogue of Microorganisms (GCM) 10K type strain sequencing project: providing services to taxonomists for standard genome sequencing and annotation.</title>
        <authorList>
            <consortium name="The Broad Institute Genomics Platform"/>
            <consortium name="The Broad Institute Genome Sequencing Center for Infectious Disease"/>
            <person name="Wu L."/>
            <person name="Ma J."/>
        </authorList>
    </citation>
    <scope>NUCLEOTIDE SEQUENCE [LARGE SCALE GENOMIC DNA]</scope>
    <source>
        <strain evidence="4">JCM 17525</strain>
    </source>
</reference>
<dbReference type="Proteomes" id="UP001501456">
    <property type="component" value="Unassembled WGS sequence"/>
</dbReference>
<name>A0ABP7H7F9_9FLAO</name>
<dbReference type="PANTHER" id="PTHR31605:SF0">
    <property type="entry name" value="GLYCEROL-3-PHOSPHATE O-ACYLTRANSFERASE 1"/>
    <property type="match status" value="1"/>
</dbReference>
<dbReference type="RefSeq" id="WP_344729162.1">
    <property type="nucleotide sequence ID" value="NZ_BAABBI010000001.1"/>
</dbReference>
<accession>A0ABP7H7F9</accession>
<proteinExistence type="predicted"/>
<evidence type="ECO:0000313" key="4">
    <source>
        <dbReference type="Proteomes" id="UP001501456"/>
    </source>
</evidence>
<feature type="transmembrane region" description="Helical" evidence="1">
    <location>
        <begin position="324"/>
        <end position="342"/>
    </location>
</feature>